<gene>
    <name evidence="4" type="ORF">FQP90_02585</name>
</gene>
<proteinExistence type="predicted"/>
<keyword evidence="4" id="KW-0012">Acyltransferase</keyword>
<comment type="caution">
    <text evidence="4">The sequence shown here is derived from an EMBL/GenBank/DDBJ whole genome shotgun (WGS) entry which is preliminary data.</text>
</comment>
<protein>
    <submittedName>
        <fullName evidence="4">Acyltransferase</fullName>
    </submittedName>
</protein>
<dbReference type="PANTHER" id="PTHR43300">
    <property type="entry name" value="ACETYLTRANSFERASE"/>
    <property type="match status" value="1"/>
</dbReference>
<dbReference type="InterPro" id="IPR050179">
    <property type="entry name" value="Trans_hexapeptide_repeat"/>
</dbReference>
<keyword evidence="2" id="KW-0677">Repeat</keyword>
<name>A0A558HAY7_PAENT</name>
<keyword evidence="1 4" id="KW-0808">Transferase</keyword>
<dbReference type="PROSITE" id="PS00101">
    <property type="entry name" value="HEXAPEP_TRANSFERASES"/>
    <property type="match status" value="1"/>
</dbReference>
<sequence>MNPRHDLKYDYSPWTFWGSAADSEREAQLEYQEGIAERLGILLGERAFLSPLANLDTDTLSIGVGSFIAAHAYVTGSITIGDDCTINAFTVVRGNITMGDGVRIGAHTSILGFNHSMDPSEPVFRQPLTSKGITIGDDVWIGSNVVILDGVTVGSHAVLAAGAVVTKNVPEWSVVGGNPARRIRDRRDTSGAKPAAQPPAADDRMRSALAAFANTARADAPTILARSWRPAADGQFLDRPGVEPTVRAHCDAIEIADLLLGSVPPQLSREEHVRRLQGLQDPVTGLVPELGLDGPASAGGLRFGAGPATYHVLSVGYALDLAGSRFVHPIHAVADTDPASLVAQMDSLPWRKEAWESGAWVDAWGTAAYWNLTQNHGSSPGSLNTLFGWLMTHANPLAGTWGTPTDDTRLEVVNGYYRLTRGTFAQFGLPVPYVERLVDTVLEHSADPRYFGPGRQNACNVLDVAHPLWLAAKQSNHRRDEANAWARGQLSQALGWWRAGEGMAFSIAPESGNQHLSTLQGTEMWLAIIWYLADLLGGAEALGYRPRGVHRPEPAHYLPTL</sequence>
<dbReference type="InterPro" id="IPR011004">
    <property type="entry name" value="Trimer_LpxA-like_sf"/>
</dbReference>
<evidence type="ECO:0000313" key="5">
    <source>
        <dbReference type="Proteomes" id="UP000316500"/>
    </source>
</evidence>
<dbReference type="AlphaFoldDB" id="A0A558HAY7"/>
<dbReference type="Gene3D" id="2.160.10.10">
    <property type="entry name" value="Hexapeptide repeat proteins"/>
    <property type="match status" value="1"/>
</dbReference>
<dbReference type="CDD" id="cd04647">
    <property type="entry name" value="LbH_MAT_like"/>
    <property type="match status" value="1"/>
</dbReference>
<evidence type="ECO:0000256" key="2">
    <source>
        <dbReference type="ARBA" id="ARBA00022737"/>
    </source>
</evidence>
<dbReference type="GO" id="GO:0016746">
    <property type="term" value="F:acyltransferase activity"/>
    <property type="evidence" value="ECO:0007669"/>
    <property type="project" value="UniProtKB-KW"/>
</dbReference>
<dbReference type="InterPro" id="IPR018357">
    <property type="entry name" value="Hexapep_transf_CS"/>
</dbReference>
<evidence type="ECO:0000256" key="1">
    <source>
        <dbReference type="ARBA" id="ARBA00022679"/>
    </source>
</evidence>
<dbReference type="Pfam" id="PF00132">
    <property type="entry name" value="Hexapep"/>
    <property type="match status" value="2"/>
</dbReference>
<reference evidence="4 5" key="1">
    <citation type="submission" date="2019-07" db="EMBL/GenBank/DDBJ databases">
        <title>Diversity of Bacteria from Kongsfjorden, Arctic.</title>
        <authorList>
            <person name="Yu Y."/>
        </authorList>
    </citation>
    <scope>NUCLEOTIDE SEQUENCE [LARGE SCALE GENOMIC DNA]</scope>
    <source>
        <strain evidence="4 5">SM1928</strain>
    </source>
</reference>
<organism evidence="4 5">
    <name type="scientific">Paenarthrobacter nitroguajacolicus</name>
    <name type="common">Arthrobacter nitroguajacolicus</name>
    <dbReference type="NCBI Taxonomy" id="211146"/>
    <lineage>
        <taxon>Bacteria</taxon>
        <taxon>Bacillati</taxon>
        <taxon>Actinomycetota</taxon>
        <taxon>Actinomycetes</taxon>
        <taxon>Micrococcales</taxon>
        <taxon>Micrococcaceae</taxon>
        <taxon>Paenarthrobacter</taxon>
    </lineage>
</organism>
<accession>A0A558HAY7</accession>
<feature type="region of interest" description="Disordered" evidence="3">
    <location>
        <begin position="182"/>
        <end position="203"/>
    </location>
</feature>
<dbReference type="EMBL" id="VNFK01000002">
    <property type="protein sequence ID" value="TVU66277.1"/>
    <property type="molecule type" value="Genomic_DNA"/>
</dbReference>
<dbReference type="SUPFAM" id="SSF51161">
    <property type="entry name" value="Trimeric LpxA-like enzymes"/>
    <property type="match status" value="1"/>
</dbReference>
<dbReference type="Proteomes" id="UP000316500">
    <property type="component" value="Unassembled WGS sequence"/>
</dbReference>
<dbReference type="InterPro" id="IPR001451">
    <property type="entry name" value="Hexapep"/>
</dbReference>
<dbReference type="OrthoDB" id="2643438at2"/>
<dbReference type="PANTHER" id="PTHR43300:SF11">
    <property type="entry name" value="ACETYLTRANSFERASE RV3034C-RELATED"/>
    <property type="match status" value="1"/>
</dbReference>
<evidence type="ECO:0000313" key="4">
    <source>
        <dbReference type="EMBL" id="TVU66277.1"/>
    </source>
</evidence>
<dbReference type="RefSeq" id="WP_144648182.1">
    <property type="nucleotide sequence ID" value="NZ_VNFK01000002.1"/>
</dbReference>
<evidence type="ECO:0000256" key="3">
    <source>
        <dbReference type="SAM" id="MobiDB-lite"/>
    </source>
</evidence>